<protein>
    <submittedName>
        <fullName evidence="4">GNAT family N-acetyltransferase</fullName>
    </submittedName>
</protein>
<dbReference type="Proteomes" id="UP000468828">
    <property type="component" value="Unassembled WGS sequence"/>
</dbReference>
<dbReference type="EMBL" id="JAAGWH010000001">
    <property type="protein sequence ID" value="NEK92561.1"/>
    <property type="molecule type" value="Genomic_DNA"/>
</dbReference>
<dbReference type="InterPro" id="IPR016181">
    <property type="entry name" value="Acyl_CoA_acyltransferase"/>
</dbReference>
<dbReference type="InterPro" id="IPR000182">
    <property type="entry name" value="GNAT_dom"/>
</dbReference>
<name>A0A6P0ELJ4_9ACTN</name>
<dbReference type="RefSeq" id="WP_163608885.1">
    <property type="nucleotide sequence ID" value="NZ_JAAGWB010000001.1"/>
</dbReference>
<organism evidence="4 6">
    <name type="scientific">Modestobacter muralis</name>
    <dbReference type="NCBI Taxonomy" id="1608614"/>
    <lineage>
        <taxon>Bacteria</taxon>
        <taxon>Bacillati</taxon>
        <taxon>Actinomycetota</taxon>
        <taxon>Actinomycetes</taxon>
        <taxon>Geodermatophilales</taxon>
        <taxon>Geodermatophilaceae</taxon>
        <taxon>Modestobacter</taxon>
    </lineage>
</organism>
<dbReference type="Pfam" id="PF00583">
    <property type="entry name" value="Acetyltransf_1"/>
    <property type="match status" value="1"/>
</dbReference>
<evidence type="ECO:0000259" key="3">
    <source>
        <dbReference type="PROSITE" id="PS51186"/>
    </source>
</evidence>
<dbReference type="Proteomes" id="UP000471152">
    <property type="component" value="Unassembled WGS sequence"/>
</dbReference>
<evidence type="ECO:0000313" key="5">
    <source>
        <dbReference type="EMBL" id="NEN49328.1"/>
    </source>
</evidence>
<evidence type="ECO:0000313" key="4">
    <source>
        <dbReference type="EMBL" id="NEK92561.1"/>
    </source>
</evidence>
<comment type="caution">
    <text evidence="4">The sequence shown here is derived from an EMBL/GenBank/DDBJ whole genome shotgun (WGS) entry which is preliminary data.</text>
</comment>
<dbReference type="EMBL" id="JAAGWB010000001">
    <property type="protein sequence ID" value="NEN49328.1"/>
    <property type="molecule type" value="Genomic_DNA"/>
</dbReference>
<dbReference type="AlphaFoldDB" id="A0A6P0ELJ4"/>
<dbReference type="InterPro" id="IPR050832">
    <property type="entry name" value="Bact_Acetyltransf"/>
</dbReference>
<accession>A0A6P0ELJ4</accession>
<feature type="domain" description="N-acetyltransferase" evidence="3">
    <location>
        <begin position="14"/>
        <end position="178"/>
    </location>
</feature>
<dbReference type="Gene3D" id="3.40.630.30">
    <property type="match status" value="1"/>
</dbReference>
<reference evidence="5 7" key="2">
    <citation type="submission" date="2020-02" db="EMBL/GenBank/DDBJ databases">
        <title>The WGS of Modestobacter muralis DSM 100205.</title>
        <authorList>
            <person name="Jiang Z."/>
        </authorList>
    </citation>
    <scope>NUCLEOTIDE SEQUENCE [LARGE SCALE GENOMIC DNA]</scope>
    <source>
        <strain evidence="5 7">DSM 100205</strain>
    </source>
</reference>
<proteinExistence type="predicted"/>
<gene>
    <name evidence="5" type="ORF">G3R41_00010</name>
    <name evidence="4" type="ORF">GCU67_00010</name>
</gene>
<evidence type="ECO:0000256" key="1">
    <source>
        <dbReference type="ARBA" id="ARBA00022679"/>
    </source>
</evidence>
<keyword evidence="2" id="KW-0012">Acyltransferase</keyword>
<reference evidence="4 6" key="1">
    <citation type="submission" date="2020-01" db="EMBL/GenBank/DDBJ databases">
        <title>the WGS Modestobacter muralis CPCC 204518.</title>
        <authorList>
            <person name="Jiang Z."/>
        </authorList>
    </citation>
    <scope>NUCLEOTIDE SEQUENCE [LARGE SCALE GENOMIC DNA]</scope>
    <source>
        <strain evidence="4 6">DSM 100205</strain>
    </source>
</reference>
<dbReference type="CDD" id="cd04301">
    <property type="entry name" value="NAT_SF"/>
    <property type="match status" value="1"/>
</dbReference>
<dbReference type="SUPFAM" id="SSF55729">
    <property type="entry name" value="Acyl-CoA N-acyltransferases (Nat)"/>
    <property type="match status" value="1"/>
</dbReference>
<dbReference type="PANTHER" id="PTHR43877">
    <property type="entry name" value="AMINOALKYLPHOSPHONATE N-ACETYLTRANSFERASE-RELATED-RELATED"/>
    <property type="match status" value="1"/>
</dbReference>
<sequence length="190" mass="20153">MDLPLLRLTGQADVSVRPATPDDASSIARVQLVTWRAAFGDLLPADVLDAWDEDLATETWRAAVSTPPSPGHAVLVAVDAGAVVGFAATAPDGEAREVTVLLVEPRWGRRGHGSRLVAAVADLARTAEVTTLTSWLAEQDVVTSRFLETAGWAPQGGVRLLESGDDAVRQLCWHTRLDGDDPAADREGTP</sequence>
<evidence type="ECO:0000313" key="6">
    <source>
        <dbReference type="Proteomes" id="UP000468828"/>
    </source>
</evidence>
<evidence type="ECO:0000313" key="7">
    <source>
        <dbReference type="Proteomes" id="UP000471152"/>
    </source>
</evidence>
<dbReference type="PROSITE" id="PS51186">
    <property type="entry name" value="GNAT"/>
    <property type="match status" value="1"/>
</dbReference>
<evidence type="ECO:0000256" key="2">
    <source>
        <dbReference type="ARBA" id="ARBA00023315"/>
    </source>
</evidence>
<keyword evidence="1 4" id="KW-0808">Transferase</keyword>
<dbReference type="GO" id="GO:0016747">
    <property type="term" value="F:acyltransferase activity, transferring groups other than amino-acyl groups"/>
    <property type="evidence" value="ECO:0007669"/>
    <property type="project" value="InterPro"/>
</dbReference>
<keyword evidence="6" id="KW-1185">Reference proteome</keyword>